<dbReference type="PANTHER" id="PTHR31929">
    <property type="entry name" value="SAUR-LIKE AUXIN-RESPONSIVE PROTEIN FAMILY-RELATED"/>
    <property type="match status" value="1"/>
</dbReference>
<keyword evidence="3" id="KW-1185">Reference proteome</keyword>
<proteinExistence type="inferred from homology"/>
<reference evidence="2" key="2">
    <citation type="submission" date="2019-01" db="UniProtKB">
        <authorList>
            <consortium name="EnsemblPlants"/>
        </authorList>
    </citation>
    <scope>IDENTIFICATION</scope>
    <source>
        <strain evidence="2">cv. Heinz 1706</strain>
    </source>
</reference>
<dbReference type="Gramene" id="Solyc01g110970.3.1">
    <property type="protein sequence ID" value="Solyc01g110970.3.1"/>
    <property type="gene ID" value="Solyc01g110970.3"/>
</dbReference>
<dbReference type="Proteomes" id="UP000004994">
    <property type="component" value="Chromosome 1"/>
</dbReference>
<organism evidence="2">
    <name type="scientific">Solanum lycopersicum</name>
    <name type="common">Tomato</name>
    <name type="synonym">Lycopersicon esculentum</name>
    <dbReference type="NCBI Taxonomy" id="4081"/>
    <lineage>
        <taxon>Eukaryota</taxon>
        <taxon>Viridiplantae</taxon>
        <taxon>Streptophyta</taxon>
        <taxon>Embryophyta</taxon>
        <taxon>Tracheophyta</taxon>
        <taxon>Spermatophyta</taxon>
        <taxon>Magnoliopsida</taxon>
        <taxon>eudicotyledons</taxon>
        <taxon>Gunneridae</taxon>
        <taxon>Pentapetalae</taxon>
        <taxon>asterids</taxon>
        <taxon>lamiids</taxon>
        <taxon>Solanales</taxon>
        <taxon>Solanaceae</taxon>
        <taxon>Solanoideae</taxon>
        <taxon>Solaneae</taxon>
        <taxon>Solanum</taxon>
        <taxon>Solanum subgen. Lycopersicon</taxon>
    </lineage>
</organism>
<dbReference type="OMA" id="TTMAICM"/>
<evidence type="ECO:0000256" key="1">
    <source>
        <dbReference type="ARBA" id="ARBA00006974"/>
    </source>
</evidence>
<dbReference type="STRING" id="4081.A0A3Q7EVP4"/>
<evidence type="ECO:0000313" key="3">
    <source>
        <dbReference type="Proteomes" id="UP000004994"/>
    </source>
</evidence>
<dbReference type="Pfam" id="PF02519">
    <property type="entry name" value="Auxin_inducible"/>
    <property type="match status" value="1"/>
</dbReference>
<dbReference type="PaxDb" id="4081-Solyc01g110970.2.1"/>
<sequence length="100" mass="11075">SPHFPEVLSYDSSTVTVVISRLNVTTMAICMPRIIKKSSTGGDVPKGHFVVYIGEEEICNPYIILSQPLFQDLLSQAEEEFGFDHLMGGVTIPCSEDFFC</sequence>
<reference evidence="2" key="1">
    <citation type="journal article" date="2012" name="Nature">
        <title>The tomato genome sequence provides insights into fleshy fruit evolution.</title>
        <authorList>
            <consortium name="Tomato Genome Consortium"/>
        </authorList>
    </citation>
    <scope>NUCLEOTIDE SEQUENCE [LARGE SCALE GENOMIC DNA]</scope>
    <source>
        <strain evidence="2">cv. Heinz 1706</strain>
    </source>
</reference>
<comment type="similarity">
    <text evidence="1">Belongs to the ARG7 family.</text>
</comment>
<protein>
    <submittedName>
        <fullName evidence="2">Uncharacterized protein</fullName>
    </submittedName>
</protein>
<evidence type="ECO:0000313" key="2">
    <source>
        <dbReference type="EnsemblPlants" id="Solyc01g110970.3.1"/>
    </source>
</evidence>
<dbReference type="GO" id="GO:0009733">
    <property type="term" value="P:response to auxin"/>
    <property type="evidence" value="ECO:0007669"/>
    <property type="project" value="InterPro"/>
</dbReference>
<dbReference type="AlphaFoldDB" id="A0A3Q7EVP4"/>
<dbReference type="InterPro" id="IPR003676">
    <property type="entry name" value="SAUR_fam"/>
</dbReference>
<dbReference type="EnsemblPlants" id="Solyc01g110970.3.1">
    <property type="protein sequence ID" value="Solyc01g110970.3.1"/>
    <property type="gene ID" value="Solyc01g110970.3"/>
</dbReference>
<name>A0A3Q7EVP4_SOLLC</name>
<accession>A0A3Q7EVP4</accession>
<dbReference type="InParanoid" id="A0A3Q7EVP4"/>